<dbReference type="Gene3D" id="3.40.50.20">
    <property type="match status" value="1"/>
</dbReference>
<evidence type="ECO:0000313" key="4">
    <source>
        <dbReference type="EnsemblMetazoa" id="CPIJ007262-PA"/>
    </source>
</evidence>
<reference evidence="4" key="2">
    <citation type="submission" date="2020-05" db="UniProtKB">
        <authorList>
            <consortium name="EnsemblMetazoa"/>
        </authorList>
    </citation>
    <scope>IDENTIFICATION</scope>
    <source>
        <strain evidence="4">JHB</strain>
    </source>
</reference>
<dbReference type="STRING" id="7176.B0WJB4"/>
<dbReference type="GO" id="GO:0006094">
    <property type="term" value="P:gluconeogenesis"/>
    <property type="evidence" value="ECO:0007669"/>
    <property type="project" value="TreeGrafter"/>
</dbReference>
<dbReference type="HOGENOM" id="CLU_627388_0_0_1"/>
<dbReference type="VEuPathDB" id="VectorBase:CPIJ007262"/>
<keyword evidence="5" id="KW-1185">Reference proteome</keyword>
<dbReference type="PANTHER" id="PTHR43778">
    <property type="entry name" value="PYRUVATE CARBOXYLASE"/>
    <property type="match status" value="1"/>
</dbReference>
<gene>
    <name evidence="4" type="primary">6039138</name>
    <name evidence="3" type="ORF">CpipJ_CPIJ007262</name>
</gene>
<dbReference type="GO" id="GO:0005737">
    <property type="term" value="C:cytoplasm"/>
    <property type="evidence" value="ECO:0007669"/>
    <property type="project" value="TreeGrafter"/>
</dbReference>
<keyword evidence="1" id="KW-0732">Signal</keyword>
<dbReference type="eggNOG" id="KOG0369">
    <property type="taxonomic scope" value="Eukaryota"/>
</dbReference>
<dbReference type="OrthoDB" id="196847at2759"/>
<dbReference type="EMBL" id="DS231958">
    <property type="protein sequence ID" value="EDS29049.1"/>
    <property type="molecule type" value="Genomic_DNA"/>
</dbReference>
<accession>B0WJB4</accession>
<evidence type="ECO:0000256" key="1">
    <source>
        <dbReference type="SAM" id="SignalP"/>
    </source>
</evidence>
<feature type="domain" description="Carbamoyl phosphate synthase ATP-binding" evidence="2">
    <location>
        <begin position="314"/>
        <end position="370"/>
    </location>
</feature>
<evidence type="ECO:0000313" key="5">
    <source>
        <dbReference type="Proteomes" id="UP000002320"/>
    </source>
</evidence>
<dbReference type="AlphaFoldDB" id="B0WJB4"/>
<dbReference type="VEuPathDB" id="VectorBase:CQUJHB004379"/>
<dbReference type="Gene3D" id="3.30.1490.20">
    <property type="entry name" value="ATP-grasp fold, A domain"/>
    <property type="match status" value="1"/>
</dbReference>
<dbReference type="InterPro" id="IPR013815">
    <property type="entry name" value="ATP_grasp_subdomain_1"/>
</dbReference>
<dbReference type="SUPFAM" id="SSF52440">
    <property type="entry name" value="PreATP-grasp domain"/>
    <property type="match status" value="1"/>
</dbReference>
<feature type="domain" description="Carbamoyl phosphate synthase ATP-binding" evidence="2">
    <location>
        <begin position="372"/>
        <end position="432"/>
    </location>
</feature>
<dbReference type="SUPFAM" id="SSF56059">
    <property type="entry name" value="Glutathione synthetase ATP-binding domain-like"/>
    <property type="match status" value="1"/>
</dbReference>
<dbReference type="InParanoid" id="B0WJB4"/>
<proteinExistence type="predicted"/>
<name>B0WJB4_CULQU</name>
<dbReference type="GO" id="GO:0005524">
    <property type="term" value="F:ATP binding"/>
    <property type="evidence" value="ECO:0007669"/>
    <property type="project" value="InterPro"/>
</dbReference>
<dbReference type="Proteomes" id="UP000002320">
    <property type="component" value="Unassembled WGS sequence"/>
</dbReference>
<keyword evidence="3" id="KW-0670">Pyruvate</keyword>
<feature type="chain" id="PRO_5011408099" evidence="1">
    <location>
        <begin position="22"/>
        <end position="437"/>
    </location>
</feature>
<dbReference type="Pfam" id="PF02786">
    <property type="entry name" value="CPSase_L_D2"/>
    <property type="match status" value="2"/>
</dbReference>
<dbReference type="InterPro" id="IPR016185">
    <property type="entry name" value="PreATP-grasp_dom_sf"/>
</dbReference>
<dbReference type="GO" id="GO:0004736">
    <property type="term" value="F:pyruvate carboxylase activity"/>
    <property type="evidence" value="ECO:0007669"/>
    <property type="project" value="TreeGrafter"/>
</dbReference>
<protein>
    <submittedName>
        <fullName evidence="3 4">Pyruvate carboxylase</fullName>
    </submittedName>
</protein>
<evidence type="ECO:0000313" key="3">
    <source>
        <dbReference type="EMBL" id="EDS29049.1"/>
    </source>
</evidence>
<evidence type="ECO:0000259" key="2">
    <source>
        <dbReference type="Pfam" id="PF02786"/>
    </source>
</evidence>
<dbReference type="PANTHER" id="PTHR43778:SF2">
    <property type="entry name" value="PYRUVATE CARBOXYLASE, MITOCHONDRIAL"/>
    <property type="match status" value="1"/>
</dbReference>
<dbReference type="InterPro" id="IPR055268">
    <property type="entry name" value="PCB-like"/>
</dbReference>
<sequence>MLLFSRLGVLLLSRRLSVVPAGFRRQLDIYPRGAMNLVHALSDEGRRQVGVLLTALSAGLAGRRANGCTLVTRVVDGRVQGAMVTCAALFRTASYRGGFFNRADGKWILRARTGMLEHQQCGCRRTSSIGDRKSKPTPYLDTERREAKTKNSYPVTFTVTVEMTESFRVPSDLRKTGASGRKQSVGWDTAEAISSSSSVNITNAAVVSTGEPGRVETHPVRAGCEPRRNRYRVFLVCNELGMPSVAIYSEQNRHHMHRQKADESYIDGKGLAPVEVCNTFQKLSGCARRTTSTTCTPVKGHIGPAPKVVQQMGDKVAARKAAIEAGVLIVPDTDGPVTIKVEVLVFCKKHGFPVIFKAALSGSSRGKESVKELLDDKAGNVDHLYERDGPVERRHQKLVEIAPAPKLAREVRGKKNEYAVKLGRHVRYENAGILAVL</sequence>
<dbReference type="Gene3D" id="3.30.470.20">
    <property type="entry name" value="ATP-grasp fold, B domain"/>
    <property type="match status" value="2"/>
</dbReference>
<dbReference type="KEGG" id="cqu:CpipJ_CPIJ007262"/>
<dbReference type="InterPro" id="IPR005479">
    <property type="entry name" value="CPAse_ATP-bd"/>
</dbReference>
<reference evidence="3" key="1">
    <citation type="submission" date="2007-03" db="EMBL/GenBank/DDBJ databases">
        <title>Annotation of Culex pipiens quinquefasciatus.</title>
        <authorList>
            <consortium name="The Broad Institute Genome Sequencing Platform"/>
            <person name="Atkinson P.W."/>
            <person name="Hemingway J."/>
            <person name="Christensen B.M."/>
            <person name="Higgs S."/>
            <person name="Kodira C."/>
            <person name="Hannick L."/>
            <person name="Megy K."/>
            <person name="O'Leary S."/>
            <person name="Pearson M."/>
            <person name="Haas B.J."/>
            <person name="Mauceli E."/>
            <person name="Wortman J.R."/>
            <person name="Lee N.H."/>
            <person name="Guigo R."/>
            <person name="Stanke M."/>
            <person name="Alvarado L."/>
            <person name="Amedeo P."/>
            <person name="Antoine C.H."/>
            <person name="Arensburger P."/>
            <person name="Bidwell S.L."/>
            <person name="Crawford M."/>
            <person name="Camaro F."/>
            <person name="Devon K."/>
            <person name="Engels R."/>
            <person name="Hammond M."/>
            <person name="Howarth C."/>
            <person name="Koehrsen M."/>
            <person name="Lawson D."/>
            <person name="Montgomery P."/>
            <person name="Nene V."/>
            <person name="Nusbaum C."/>
            <person name="Puiu D."/>
            <person name="Romero-Severson J."/>
            <person name="Severson D.W."/>
            <person name="Shumway M."/>
            <person name="Sisk P."/>
            <person name="Stolte C."/>
            <person name="Zeng Q."/>
            <person name="Eisenstadt E."/>
            <person name="Fraser-Liggett C."/>
            <person name="Strausberg R."/>
            <person name="Galagan J."/>
            <person name="Birren B."/>
            <person name="Collins F.H."/>
        </authorList>
    </citation>
    <scope>NUCLEOTIDE SEQUENCE [LARGE SCALE GENOMIC DNA]</scope>
    <source>
        <strain evidence="3">JHB</strain>
    </source>
</reference>
<dbReference type="EnsemblMetazoa" id="CPIJ007262-RA">
    <property type="protein sequence ID" value="CPIJ007262-PA"/>
    <property type="gene ID" value="CPIJ007262"/>
</dbReference>
<organism>
    <name type="scientific">Culex quinquefasciatus</name>
    <name type="common">Southern house mosquito</name>
    <name type="synonym">Culex pungens</name>
    <dbReference type="NCBI Taxonomy" id="7176"/>
    <lineage>
        <taxon>Eukaryota</taxon>
        <taxon>Metazoa</taxon>
        <taxon>Ecdysozoa</taxon>
        <taxon>Arthropoda</taxon>
        <taxon>Hexapoda</taxon>
        <taxon>Insecta</taxon>
        <taxon>Pterygota</taxon>
        <taxon>Neoptera</taxon>
        <taxon>Endopterygota</taxon>
        <taxon>Diptera</taxon>
        <taxon>Nematocera</taxon>
        <taxon>Culicoidea</taxon>
        <taxon>Culicidae</taxon>
        <taxon>Culicinae</taxon>
        <taxon>Culicini</taxon>
        <taxon>Culex</taxon>
        <taxon>Culex</taxon>
    </lineage>
</organism>
<feature type="signal peptide" evidence="1">
    <location>
        <begin position="1"/>
        <end position="21"/>
    </location>
</feature>